<dbReference type="Gene3D" id="6.10.140.100">
    <property type="match status" value="1"/>
</dbReference>
<dbReference type="Pfam" id="PF21356">
    <property type="entry name" value="Vps27_GAT-like"/>
    <property type="match status" value="1"/>
</dbReference>
<evidence type="ECO:0000256" key="1">
    <source>
        <dbReference type="ARBA" id="ARBA00004125"/>
    </source>
</evidence>
<dbReference type="InterPro" id="IPR013083">
    <property type="entry name" value="Znf_RING/FYVE/PHD"/>
</dbReference>
<feature type="compositionally biased region" description="Polar residues" evidence="12">
    <location>
        <begin position="633"/>
        <end position="647"/>
    </location>
</feature>
<keyword evidence="7 11" id="KW-0863">Zinc-finger</keyword>
<feature type="compositionally biased region" description="Basic and acidic residues" evidence="12">
    <location>
        <begin position="246"/>
        <end position="268"/>
    </location>
</feature>
<evidence type="ECO:0000256" key="10">
    <source>
        <dbReference type="PIRNR" id="PIRNR036956"/>
    </source>
</evidence>
<feature type="compositionally biased region" description="Low complexity" evidence="12">
    <location>
        <begin position="648"/>
        <end position="672"/>
    </location>
</feature>
<evidence type="ECO:0000313" key="15">
    <source>
        <dbReference type="EMBL" id="ONH66812.1"/>
    </source>
</evidence>
<feature type="compositionally biased region" description="Low complexity" evidence="12">
    <location>
        <begin position="506"/>
        <end position="518"/>
    </location>
</feature>
<keyword evidence="6 10" id="KW-0967">Endosome</keyword>
<feature type="compositionally biased region" description="Polar residues" evidence="12">
    <location>
        <begin position="344"/>
        <end position="353"/>
    </location>
</feature>
<evidence type="ECO:0000256" key="8">
    <source>
        <dbReference type="ARBA" id="ARBA00022833"/>
    </source>
</evidence>
<comment type="caution">
    <text evidence="15">The sequence shown here is derived from an EMBL/GenBank/DDBJ whole genome shotgun (WGS) entry which is preliminary data.</text>
</comment>
<dbReference type="Pfam" id="PF01363">
    <property type="entry name" value="FYVE"/>
    <property type="match status" value="1"/>
</dbReference>
<evidence type="ECO:0000256" key="9">
    <source>
        <dbReference type="ARBA" id="ARBA00023136"/>
    </source>
</evidence>
<dbReference type="SUPFAM" id="SSF48464">
    <property type="entry name" value="ENTH/VHS domain"/>
    <property type="match status" value="1"/>
</dbReference>
<comment type="function">
    <text evidence="10">Component of the ESCRT-0 complex which is the sorting receptor for ubiquitinated cargo proteins at the multivesicular body (MVB) and recruits ESCRT-I to the MVB outer membrane.</text>
</comment>
<dbReference type="GO" id="GO:0043130">
    <property type="term" value="F:ubiquitin binding"/>
    <property type="evidence" value="ECO:0007669"/>
    <property type="project" value="InterPro"/>
</dbReference>
<feature type="domain" description="VHS" evidence="14">
    <location>
        <begin position="19"/>
        <end position="149"/>
    </location>
</feature>
<comment type="subunit">
    <text evidence="10">Component of the ESCRT-0 complex composed of HSE1 and VPS27.</text>
</comment>
<feature type="compositionally biased region" description="Polar residues" evidence="12">
    <location>
        <begin position="557"/>
        <end position="586"/>
    </location>
</feature>
<evidence type="ECO:0000313" key="16">
    <source>
        <dbReference type="Proteomes" id="UP000189513"/>
    </source>
</evidence>
<evidence type="ECO:0000259" key="14">
    <source>
        <dbReference type="PROSITE" id="PS50179"/>
    </source>
</evidence>
<evidence type="ECO:0000256" key="5">
    <source>
        <dbReference type="ARBA" id="ARBA00022737"/>
    </source>
</evidence>
<dbReference type="Pfam" id="PF02809">
    <property type="entry name" value="UIM"/>
    <property type="match status" value="2"/>
</dbReference>
<comment type="subcellular location">
    <subcellularLocation>
        <location evidence="1 10">Endosome membrane</location>
        <topology evidence="1 10">Peripheral membrane protein</topology>
        <orientation evidence="1 10">Cytoplasmic side</orientation>
    </subcellularLocation>
</comment>
<dbReference type="Gene3D" id="1.25.40.90">
    <property type="match status" value="1"/>
</dbReference>
<comment type="similarity">
    <text evidence="2 10">Belongs to the VPS27 family.</text>
</comment>
<feature type="compositionally biased region" description="Low complexity" evidence="12">
    <location>
        <begin position="529"/>
        <end position="556"/>
    </location>
</feature>
<name>A0A1V2L4I6_CYBFA</name>
<dbReference type="PANTHER" id="PTHR47794">
    <property type="entry name" value="VACUOLAR PROTEIN SORTING-ASSOCIATED PROTEIN 27"/>
    <property type="match status" value="1"/>
</dbReference>
<feature type="domain" description="FYVE-type" evidence="13">
    <location>
        <begin position="168"/>
        <end position="228"/>
    </location>
</feature>
<dbReference type="SMART" id="SM00064">
    <property type="entry name" value="FYVE"/>
    <property type="match status" value="1"/>
</dbReference>
<dbReference type="InterPro" id="IPR008942">
    <property type="entry name" value="ENTH_VHS"/>
</dbReference>
<evidence type="ECO:0000256" key="12">
    <source>
        <dbReference type="SAM" id="MobiDB-lite"/>
    </source>
</evidence>
<dbReference type="PROSITE" id="PS50330">
    <property type="entry name" value="UIM"/>
    <property type="match status" value="2"/>
</dbReference>
<dbReference type="PANTHER" id="PTHR47794:SF1">
    <property type="entry name" value="VACUOLAR PROTEIN SORTING-ASSOCIATED PROTEIN 27"/>
    <property type="match status" value="1"/>
</dbReference>
<dbReference type="GO" id="GO:0006623">
    <property type="term" value="P:protein targeting to vacuole"/>
    <property type="evidence" value="ECO:0007669"/>
    <property type="project" value="TreeGrafter"/>
</dbReference>
<dbReference type="SMART" id="SM00726">
    <property type="entry name" value="UIM"/>
    <property type="match status" value="2"/>
</dbReference>
<dbReference type="GO" id="GO:0043328">
    <property type="term" value="P:protein transport to vacuole involved in ubiquitin-dependent protein catabolic process via the multivesicular body sorting pathway"/>
    <property type="evidence" value="ECO:0007669"/>
    <property type="project" value="TreeGrafter"/>
</dbReference>
<evidence type="ECO:0000256" key="3">
    <source>
        <dbReference type="ARBA" id="ARBA00017753"/>
    </source>
</evidence>
<keyword evidence="8" id="KW-0862">Zinc</keyword>
<feature type="region of interest" description="Disordered" evidence="12">
    <location>
        <begin position="491"/>
        <end position="714"/>
    </location>
</feature>
<dbReference type="PIRSF" id="PIRSF036956">
    <property type="entry name" value="Hrs_Vps27"/>
    <property type="match status" value="1"/>
</dbReference>
<organism evidence="15 16">
    <name type="scientific">Cyberlindnera fabianii</name>
    <name type="common">Yeast</name>
    <name type="synonym">Hansenula fabianii</name>
    <dbReference type="NCBI Taxonomy" id="36022"/>
    <lineage>
        <taxon>Eukaryota</taxon>
        <taxon>Fungi</taxon>
        <taxon>Dikarya</taxon>
        <taxon>Ascomycota</taxon>
        <taxon>Saccharomycotina</taxon>
        <taxon>Saccharomycetes</taxon>
        <taxon>Phaffomycetales</taxon>
        <taxon>Phaffomycetaceae</taxon>
        <taxon>Cyberlindnera</taxon>
    </lineage>
</organism>
<accession>A0A1V2L4I6</accession>
<dbReference type="GO" id="GO:0032266">
    <property type="term" value="F:phosphatidylinositol-3-phosphate binding"/>
    <property type="evidence" value="ECO:0007669"/>
    <property type="project" value="UniProtKB-ARBA"/>
</dbReference>
<protein>
    <recommendedName>
        <fullName evidence="3 10">Vacuolar protein sorting-associated protein 27</fullName>
    </recommendedName>
</protein>
<dbReference type="SMART" id="SM00288">
    <property type="entry name" value="VHS"/>
    <property type="match status" value="1"/>
</dbReference>
<dbReference type="Gene3D" id="1.20.5.1940">
    <property type="match status" value="1"/>
</dbReference>
<proteinExistence type="inferred from homology"/>
<dbReference type="InterPro" id="IPR017073">
    <property type="entry name" value="HGS/VPS27"/>
</dbReference>
<dbReference type="GO" id="GO:0010008">
    <property type="term" value="C:endosome membrane"/>
    <property type="evidence" value="ECO:0007669"/>
    <property type="project" value="UniProtKB-SubCell"/>
</dbReference>
<keyword evidence="16" id="KW-1185">Reference proteome</keyword>
<feature type="compositionally biased region" description="Low complexity" evidence="12">
    <location>
        <begin position="323"/>
        <end position="335"/>
    </location>
</feature>
<dbReference type="EMBL" id="MPUK01000006">
    <property type="protein sequence ID" value="ONH66812.1"/>
    <property type="molecule type" value="Genomic_DNA"/>
</dbReference>
<evidence type="ECO:0000256" key="6">
    <source>
        <dbReference type="ARBA" id="ARBA00022753"/>
    </source>
</evidence>
<dbReference type="Pfam" id="PF00790">
    <property type="entry name" value="VHS"/>
    <property type="match status" value="1"/>
</dbReference>
<dbReference type="InterPro" id="IPR017455">
    <property type="entry name" value="Znf_FYVE-rel"/>
</dbReference>
<dbReference type="InterPro" id="IPR002014">
    <property type="entry name" value="VHS_dom"/>
</dbReference>
<dbReference type="PROSITE" id="PS50179">
    <property type="entry name" value="VHS"/>
    <property type="match status" value="1"/>
</dbReference>
<evidence type="ECO:0000256" key="2">
    <source>
        <dbReference type="ARBA" id="ARBA00008597"/>
    </source>
</evidence>
<reference evidence="16" key="1">
    <citation type="journal article" date="2017" name="Genome Announc.">
        <title>Genome sequences of Cyberlindnera fabianii 65, Pichia kudriavzevii 129, and Saccharomyces cerevisiae 131 isolated from fermented masau fruits in Zimbabwe.</title>
        <authorList>
            <person name="van Rijswijck I.M.H."/>
            <person name="Derks M.F.L."/>
            <person name="Abee T."/>
            <person name="de Ridder D."/>
            <person name="Smid E.J."/>
        </authorList>
    </citation>
    <scope>NUCLEOTIDE SEQUENCE [LARGE SCALE GENOMIC DNA]</scope>
    <source>
        <strain evidence="16">65</strain>
    </source>
</reference>
<dbReference type="STRING" id="36022.A0A1V2L4I6"/>
<sequence length="735" mass="82581">MSWFSSAVSIDAQVERATDESIPFGETDLATSLEVTDLIRSKQVPAKDAMRSLKKRLTSTKNPNTQLATLHLIDTCVKNGGSHFIVEVASREFIDSLVALIHNDRTNENVRDLALDLIQSWALAFKDSFQLKYINTTYNHLKDDGYSFPDAGTAISSTLFDSSAPPEWEDSDACMICSTAFSMLNRKHHCRNCGGVFCQAHSSKSIPLPELGITEPVRVCDTCYDEVHHKKKGNDGHKKSRRSKHQKDVSRARARYDSDDDEDLKKALELSLQESQAMQQPPPIPKPQPVIQSNPNEDEEDEEMKAAIAASLAEFEQEKQRHQSPVQQQQQPVQSEGPYANLLPQASTYTPSYGQALPPQPQNNFQPQAQQTLPPQLNNYITSQEENDIVQFASKVQSLKGQPGYAIENQELTDMYRKAIPLTPKLSSDMNQSFSKYDQLIDMNTKIDQIMRLYNNLLDRRIEKESQQRQQYMATPNYSMNQSAYGYPQAQQFQHVQSPHVAQASPQLHQPPQQQPQPTYNHQSPHAMYQQPHQVYQQQQQQSSPYPTQPYPVSSQMTGQSVASSTSAVPSQSVPQLPELQQSSYEPPSDPFKDPSVLNDDEQEEEEEFTAPPPSQEPSQPLQTTEDVAPAHSQVQSPVSQHTSPLAQQVTSSYSPQQQQQQQQQQQSFQYSNGYAPQQTSGQSQGKPQSTPYPPQSKITDITFPTVPMNKPPVMETIVPSDEVVQKEEAQLIDL</sequence>
<keyword evidence="4" id="KW-0479">Metal-binding</keyword>
<dbReference type="Proteomes" id="UP000189513">
    <property type="component" value="Unassembled WGS sequence"/>
</dbReference>
<evidence type="ECO:0000256" key="7">
    <source>
        <dbReference type="ARBA" id="ARBA00022771"/>
    </source>
</evidence>
<evidence type="ECO:0000256" key="4">
    <source>
        <dbReference type="ARBA" id="ARBA00022723"/>
    </source>
</evidence>
<evidence type="ECO:0000256" key="11">
    <source>
        <dbReference type="PROSITE-ProRule" id="PRU00091"/>
    </source>
</evidence>
<feature type="region of interest" description="Disordered" evidence="12">
    <location>
        <begin position="230"/>
        <end position="370"/>
    </location>
</feature>
<dbReference type="InterPro" id="IPR003903">
    <property type="entry name" value="UIM_dom"/>
</dbReference>
<dbReference type="OMA" id="DQQCSAK"/>
<dbReference type="CDD" id="cd16979">
    <property type="entry name" value="VHS_Vps27"/>
    <property type="match status" value="1"/>
</dbReference>
<dbReference type="SUPFAM" id="SSF57903">
    <property type="entry name" value="FYVE/PHD zinc finger"/>
    <property type="match status" value="1"/>
</dbReference>
<dbReference type="InterPro" id="IPR011011">
    <property type="entry name" value="Znf_FYVE_PHD"/>
</dbReference>
<dbReference type="InterPro" id="IPR000306">
    <property type="entry name" value="Znf_FYVE"/>
</dbReference>
<dbReference type="GO" id="GO:0008270">
    <property type="term" value="F:zinc ion binding"/>
    <property type="evidence" value="ECO:0007669"/>
    <property type="project" value="UniProtKB-KW"/>
</dbReference>
<feature type="compositionally biased region" description="Polar residues" evidence="12">
    <location>
        <begin position="673"/>
        <end position="690"/>
    </location>
</feature>
<dbReference type="Gene3D" id="3.30.40.10">
    <property type="entry name" value="Zinc/RING finger domain, C3HC4 (zinc finger)"/>
    <property type="match status" value="1"/>
</dbReference>
<dbReference type="PROSITE" id="PS50178">
    <property type="entry name" value="ZF_FYVE"/>
    <property type="match status" value="1"/>
</dbReference>
<dbReference type="VEuPathDB" id="FungiDB:BON22_3452"/>
<keyword evidence="9 10" id="KW-0472">Membrane</keyword>
<dbReference type="GO" id="GO:0033565">
    <property type="term" value="C:ESCRT-0 complex"/>
    <property type="evidence" value="ECO:0007669"/>
    <property type="project" value="TreeGrafter"/>
</dbReference>
<dbReference type="InterPro" id="IPR049425">
    <property type="entry name" value="Vps27_GAT-like"/>
</dbReference>
<keyword evidence="5" id="KW-0677">Repeat</keyword>
<evidence type="ECO:0000259" key="13">
    <source>
        <dbReference type="PROSITE" id="PS50178"/>
    </source>
</evidence>
<dbReference type="AlphaFoldDB" id="A0A1V2L4I6"/>
<gene>
    <name evidence="15" type="ORF">BON22_3452</name>
</gene>
<feature type="compositionally biased region" description="Acidic residues" evidence="12">
    <location>
        <begin position="599"/>
        <end position="609"/>
    </location>
</feature>